<evidence type="ECO:0000256" key="8">
    <source>
        <dbReference type="ARBA" id="ARBA00022692"/>
    </source>
</evidence>
<keyword evidence="6" id="KW-0433">Leucine-rich repeat</keyword>
<dbReference type="Gene3D" id="3.80.10.10">
    <property type="entry name" value="Ribonuclease Inhibitor"/>
    <property type="match status" value="1"/>
</dbReference>
<dbReference type="InterPro" id="IPR000719">
    <property type="entry name" value="Prot_kinase_dom"/>
</dbReference>
<evidence type="ECO:0000256" key="6">
    <source>
        <dbReference type="ARBA" id="ARBA00022614"/>
    </source>
</evidence>
<dbReference type="PROSITE" id="PS00107">
    <property type="entry name" value="PROTEIN_KINASE_ATP"/>
    <property type="match status" value="1"/>
</dbReference>
<keyword evidence="10" id="KW-0677">Repeat</keyword>
<dbReference type="PROSITE" id="PS51450">
    <property type="entry name" value="LRR"/>
    <property type="match status" value="1"/>
</dbReference>
<keyword evidence="15 21" id="KW-0472">Membrane</keyword>
<dbReference type="GO" id="GO:0004674">
    <property type="term" value="F:protein serine/threonine kinase activity"/>
    <property type="evidence" value="ECO:0007669"/>
    <property type="project" value="UniProtKB-KW"/>
</dbReference>
<dbReference type="PRINTS" id="PR00019">
    <property type="entry name" value="LEURICHRPT"/>
</dbReference>
<dbReference type="GO" id="GO:0005524">
    <property type="term" value="F:ATP binding"/>
    <property type="evidence" value="ECO:0007669"/>
    <property type="project" value="UniProtKB-UniRule"/>
</dbReference>
<keyword evidence="12" id="KW-0418">Kinase</keyword>
<dbReference type="PANTHER" id="PTHR45631">
    <property type="entry name" value="OS07G0107800 PROTEIN-RELATED"/>
    <property type="match status" value="1"/>
</dbReference>
<dbReference type="InterPro" id="IPR001611">
    <property type="entry name" value="Leu-rich_rpt"/>
</dbReference>
<dbReference type="SUPFAM" id="SSF52058">
    <property type="entry name" value="L domain-like"/>
    <property type="match status" value="1"/>
</dbReference>
<evidence type="ECO:0000256" key="7">
    <source>
        <dbReference type="ARBA" id="ARBA00022679"/>
    </source>
</evidence>
<evidence type="ECO:0000256" key="19">
    <source>
        <dbReference type="ARBA" id="ARBA00048679"/>
    </source>
</evidence>
<accession>A0AAD8SAY1</accession>
<comment type="catalytic activity">
    <reaction evidence="18">
        <text>L-threonyl-[protein] + ATP = O-phospho-L-threonyl-[protein] + ADP + H(+)</text>
        <dbReference type="Rhea" id="RHEA:46608"/>
        <dbReference type="Rhea" id="RHEA-COMP:11060"/>
        <dbReference type="Rhea" id="RHEA-COMP:11605"/>
        <dbReference type="ChEBI" id="CHEBI:15378"/>
        <dbReference type="ChEBI" id="CHEBI:30013"/>
        <dbReference type="ChEBI" id="CHEBI:30616"/>
        <dbReference type="ChEBI" id="CHEBI:61977"/>
        <dbReference type="ChEBI" id="CHEBI:456216"/>
        <dbReference type="EC" id="2.7.11.1"/>
    </reaction>
</comment>
<feature type="binding site" evidence="20">
    <location>
        <position position="1272"/>
    </location>
    <ligand>
        <name>ATP</name>
        <dbReference type="ChEBI" id="CHEBI:30616"/>
    </ligand>
</feature>
<evidence type="ECO:0000256" key="1">
    <source>
        <dbReference type="ARBA" id="ARBA00004162"/>
    </source>
</evidence>
<dbReference type="InterPro" id="IPR008271">
    <property type="entry name" value="Ser/Thr_kinase_AS"/>
</dbReference>
<dbReference type="EC" id="2.7.11.1" evidence="2"/>
<dbReference type="FunFam" id="1.10.510.10:FF:000146">
    <property type="entry name" value="LRR receptor-like serine/threonine-protein kinase IOS1"/>
    <property type="match status" value="1"/>
</dbReference>
<comment type="catalytic activity">
    <reaction evidence="19">
        <text>L-seryl-[protein] + ATP = O-phospho-L-seryl-[protein] + ADP + H(+)</text>
        <dbReference type="Rhea" id="RHEA:17989"/>
        <dbReference type="Rhea" id="RHEA-COMP:9863"/>
        <dbReference type="Rhea" id="RHEA-COMP:11604"/>
        <dbReference type="ChEBI" id="CHEBI:15378"/>
        <dbReference type="ChEBI" id="CHEBI:29999"/>
        <dbReference type="ChEBI" id="CHEBI:30616"/>
        <dbReference type="ChEBI" id="CHEBI:83421"/>
        <dbReference type="ChEBI" id="CHEBI:456216"/>
        <dbReference type="EC" id="2.7.11.1"/>
    </reaction>
</comment>
<evidence type="ECO:0000256" key="5">
    <source>
        <dbReference type="ARBA" id="ARBA00022553"/>
    </source>
</evidence>
<keyword evidence="13 20" id="KW-0067">ATP-binding</keyword>
<reference evidence="23" key="1">
    <citation type="submission" date="2023-07" db="EMBL/GenBank/DDBJ databases">
        <title>A chromosome-level genome assembly of Lolium multiflorum.</title>
        <authorList>
            <person name="Chen Y."/>
            <person name="Copetti D."/>
            <person name="Kolliker R."/>
            <person name="Studer B."/>
        </authorList>
    </citation>
    <scope>NUCLEOTIDE SEQUENCE</scope>
    <source>
        <strain evidence="23">02402/16</strain>
        <tissue evidence="23">Leaf</tissue>
    </source>
</reference>
<dbReference type="FunFam" id="3.30.200.20:FF:000178">
    <property type="entry name" value="serine/threonine-protein kinase PBS1-like"/>
    <property type="match status" value="2"/>
</dbReference>
<dbReference type="InterPro" id="IPR001245">
    <property type="entry name" value="Ser-Thr/Tyr_kinase_cat_dom"/>
</dbReference>
<evidence type="ECO:0000256" key="14">
    <source>
        <dbReference type="ARBA" id="ARBA00022989"/>
    </source>
</evidence>
<feature type="transmembrane region" description="Helical" evidence="21">
    <location>
        <begin position="1190"/>
        <end position="1213"/>
    </location>
</feature>
<dbReference type="PANTHER" id="PTHR45631:SF95">
    <property type="entry name" value="PROTEIN KINASE DOMAIN-CONTAINING PROTEIN"/>
    <property type="match status" value="1"/>
</dbReference>
<keyword evidence="3" id="KW-1003">Cell membrane</keyword>
<keyword evidence="11 20" id="KW-0547">Nucleotide-binding</keyword>
<keyword evidence="24" id="KW-1185">Reference proteome</keyword>
<dbReference type="InterPro" id="IPR017441">
    <property type="entry name" value="Protein_kinase_ATP_BS"/>
</dbReference>
<dbReference type="FunFam" id="3.80.10.10:FF:000129">
    <property type="entry name" value="Leucine-rich repeat receptor-like kinase"/>
    <property type="match status" value="1"/>
</dbReference>
<evidence type="ECO:0000256" key="2">
    <source>
        <dbReference type="ARBA" id="ARBA00012513"/>
    </source>
</evidence>
<dbReference type="CDD" id="cd14066">
    <property type="entry name" value="STKc_IRAK"/>
    <property type="match status" value="2"/>
</dbReference>
<protein>
    <recommendedName>
        <fullName evidence="2">non-specific serine/threonine protein kinase</fullName>
        <ecNumber evidence="2">2.7.11.1</ecNumber>
    </recommendedName>
</protein>
<dbReference type="FunFam" id="1.10.510.10:FF:000468">
    <property type="entry name" value="PTI1-like tyrosine-protein kinase 3"/>
    <property type="match status" value="1"/>
</dbReference>
<evidence type="ECO:0000256" key="10">
    <source>
        <dbReference type="ARBA" id="ARBA00022737"/>
    </source>
</evidence>
<evidence type="ECO:0000256" key="20">
    <source>
        <dbReference type="PROSITE-ProRule" id="PRU10141"/>
    </source>
</evidence>
<evidence type="ECO:0000256" key="4">
    <source>
        <dbReference type="ARBA" id="ARBA00022527"/>
    </source>
</evidence>
<dbReference type="SUPFAM" id="SSF56112">
    <property type="entry name" value="Protein kinase-like (PK-like)"/>
    <property type="match status" value="2"/>
</dbReference>
<evidence type="ECO:0000256" key="16">
    <source>
        <dbReference type="ARBA" id="ARBA00023157"/>
    </source>
</evidence>
<evidence type="ECO:0000256" key="15">
    <source>
        <dbReference type="ARBA" id="ARBA00023136"/>
    </source>
</evidence>
<keyword evidence="14 21" id="KW-1133">Transmembrane helix</keyword>
<evidence type="ECO:0000259" key="22">
    <source>
        <dbReference type="PROSITE" id="PS50011"/>
    </source>
</evidence>
<evidence type="ECO:0000313" key="23">
    <source>
        <dbReference type="EMBL" id="KAK1647640.1"/>
    </source>
</evidence>
<evidence type="ECO:0000256" key="17">
    <source>
        <dbReference type="ARBA" id="ARBA00023170"/>
    </source>
</evidence>
<dbReference type="InterPro" id="IPR011009">
    <property type="entry name" value="Kinase-like_dom_sf"/>
</dbReference>
<evidence type="ECO:0000256" key="21">
    <source>
        <dbReference type="SAM" id="Phobius"/>
    </source>
</evidence>
<keyword evidence="9" id="KW-0732">Signal</keyword>
<dbReference type="SMART" id="SM00220">
    <property type="entry name" value="S_TKc"/>
    <property type="match status" value="2"/>
</dbReference>
<feature type="domain" description="Protein kinase" evidence="22">
    <location>
        <begin position="1244"/>
        <end position="1516"/>
    </location>
</feature>
<keyword evidence="5" id="KW-0597">Phosphoprotein</keyword>
<dbReference type="Gene3D" id="1.10.510.10">
    <property type="entry name" value="Transferase(Phosphotransferase) domain 1"/>
    <property type="match status" value="2"/>
</dbReference>
<dbReference type="Pfam" id="PF13855">
    <property type="entry name" value="LRR_8"/>
    <property type="match status" value="1"/>
</dbReference>
<evidence type="ECO:0000256" key="3">
    <source>
        <dbReference type="ARBA" id="ARBA00022475"/>
    </source>
</evidence>
<dbReference type="PROSITE" id="PS00108">
    <property type="entry name" value="PROTEIN_KINASE_ST"/>
    <property type="match status" value="2"/>
</dbReference>
<proteinExistence type="predicted"/>
<keyword evidence="16" id="KW-1015">Disulfide bond</keyword>
<keyword evidence="8 21" id="KW-0812">Transmembrane</keyword>
<gene>
    <name evidence="23" type="ORF">QYE76_065445</name>
</gene>
<feature type="transmembrane region" description="Helical" evidence="21">
    <location>
        <begin position="306"/>
        <end position="327"/>
    </location>
</feature>
<dbReference type="PROSITE" id="PS50011">
    <property type="entry name" value="PROTEIN_KINASE_DOM"/>
    <property type="match status" value="2"/>
</dbReference>
<organism evidence="23 24">
    <name type="scientific">Lolium multiflorum</name>
    <name type="common">Italian ryegrass</name>
    <name type="synonym">Lolium perenne subsp. multiflorum</name>
    <dbReference type="NCBI Taxonomy" id="4521"/>
    <lineage>
        <taxon>Eukaryota</taxon>
        <taxon>Viridiplantae</taxon>
        <taxon>Streptophyta</taxon>
        <taxon>Embryophyta</taxon>
        <taxon>Tracheophyta</taxon>
        <taxon>Spermatophyta</taxon>
        <taxon>Magnoliopsida</taxon>
        <taxon>Liliopsida</taxon>
        <taxon>Poales</taxon>
        <taxon>Poaceae</taxon>
        <taxon>BOP clade</taxon>
        <taxon>Pooideae</taxon>
        <taxon>Poodae</taxon>
        <taxon>Poeae</taxon>
        <taxon>Poeae Chloroplast Group 2 (Poeae type)</taxon>
        <taxon>Loliodinae</taxon>
        <taxon>Loliinae</taxon>
        <taxon>Lolium</taxon>
    </lineage>
</organism>
<dbReference type="InterPro" id="IPR032675">
    <property type="entry name" value="LRR_dom_sf"/>
</dbReference>
<evidence type="ECO:0000256" key="13">
    <source>
        <dbReference type="ARBA" id="ARBA00022840"/>
    </source>
</evidence>
<dbReference type="Pfam" id="PF07714">
    <property type="entry name" value="PK_Tyr_Ser-Thr"/>
    <property type="match status" value="2"/>
</dbReference>
<evidence type="ECO:0000256" key="11">
    <source>
        <dbReference type="ARBA" id="ARBA00022741"/>
    </source>
</evidence>
<evidence type="ECO:0000256" key="9">
    <source>
        <dbReference type="ARBA" id="ARBA00022729"/>
    </source>
</evidence>
<keyword evidence="4" id="KW-0723">Serine/threonine-protein kinase</keyword>
<dbReference type="InterPro" id="IPR024788">
    <property type="entry name" value="Malectin-like_Carb-bd_dom"/>
</dbReference>
<evidence type="ECO:0000256" key="12">
    <source>
        <dbReference type="ARBA" id="ARBA00022777"/>
    </source>
</evidence>
<comment type="subcellular location">
    <subcellularLocation>
        <location evidence="1">Cell membrane</location>
        <topology evidence="1">Single-pass membrane protein</topology>
    </subcellularLocation>
</comment>
<feature type="domain" description="Protein kinase" evidence="22">
    <location>
        <begin position="358"/>
        <end position="630"/>
    </location>
</feature>
<comment type="caution">
    <text evidence="23">The sequence shown here is derived from an EMBL/GenBank/DDBJ whole genome shotgun (WGS) entry which is preliminary data.</text>
</comment>
<dbReference type="EMBL" id="JAUUTY010000004">
    <property type="protein sequence ID" value="KAK1647640.1"/>
    <property type="molecule type" value="Genomic_DNA"/>
</dbReference>
<evidence type="ECO:0000313" key="24">
    <source>
        <dbReference type="Proteomes" id="UP001231189"/>
    </source>
</evidence>
<dbReference type="GO" id="GO:0005886">
    <property type="term" value="C:plasma membrane"/>
    <property type="evidence" value="ECO:0007669"/>
    <property type="project" value="UniProtKB-SubCell"/>
</dbReference>
<dbReference type="Proteomes" id="UP001231189">
    <property type="component" value="Unassembled WGS sequence"/>
</dbReference>
<dbReference type="Pfam" id="PF12819">
    <property type="entry name" value="Malectin_like"/>
    <property type="match status" value="2"/>
</dbReference>
<name>A0AAD8SAY1_LOLMU</name>
<sequence>MGTVSPMAEGCWKWKCSCFISIDCGYTTNPKYTDPKTGFQMILMTVCGRVMSSASTPVNASRMDLSWSSDSSMSVGADPNYFLVLYFAELNTLPGLRQFDVYVDNYQIASAFSPKYMLATVLLEFVQGSSEHIHNISLVATSNSALPPLISAMEIYIVRPVNESMTDASDVYSMMAIQTEFSVKRNWVGDPCVPKSFAWNGLNCSYIPRSPPRIIGLNMSSSGLVGEIDLFGRLMYQFLFFISNRDFSSNNLSGHIPCNLLVQSQGGSLTLRVDDNPNLRGDKICNNGPENGSLHFGGSRKLLLEIVLPVVAAIVLLFVAVLVLAVLPRSKKRPDVAHSSNPLENRRFSYKELKRITNNFRTVVGKGGFGPVYLGSLENGTHVAVKMRSETSSQGNTEFLAEAQHLARVHHKNLVSLIGYCKDNKHLSLVYEYMEGGNLQDRLTGQEPLNWLQRLKIALDSAYGLEYLHKSCSPPLIHRDVKAGNILLTANLEAKLSDFGLTRAFSSETMTHTTTQPAGTLGYLDPEYYATYHLSEKSDVYSFGVVLLVLITGQPAIINISDTERTNVPLWARRMLSEGDIDSVTDPTIREDCDINSVWKVVEVALQCTEREVRDRPTMGEVVEGIAESLQLETSSRSMRCSSIRTGSSVFADGDSVGALEAAELVGETSARLIGIHGQLDSHGFISIDCGYITSPWYTDHNTGIIYSSDESFTDAGLIHPVDKGNLQGGLADRYLNIRYFPSGERNCYTLRSLTPGGKYLVRAAFGYGDYDKLNRLPTFDLYFGVNYWTTVTIVNSSTAYLFEIIAVSPAEFLQICLVNIESGTPFISGLDLRSLTSDLYPEANVTESLVLLSYFRDTVGFGPNRYHFGTNYQHIRFPDDPFDRVWQRYEDVPSWTDVPNKSDGAIHNSPNDTYDAPSAVLRSASTPVNASRMDISWSSDSSMSVGVDPTFFLVLYFSEVEVIQELRQFDVSVDNNQLASAFSPKFLLSTVLSRIVQGSGDHSVSLVATSNSALQPVISAMEIYMVRPVNESTTDSLDANAMMTIQTKFSVKRNWVGDPCAPISFAWDGLSCSYTSSSPPRITGLNLSYNGLVGEIDASFGQLTLLQHLDLSHNSLSGSIPDFLGRLSSLKFLDLSSNNLSGSIPWSLLEKSQQGSFTLRLDNNPSLCGNNICNPTQNKKKNKAKLLQIVIPVIAAAAVVLLLVAVFVLVIWPRIKNRPDVSYSANPLENRRFSYKELKRITNNFNTKIGNGGFGFVYAGCLENGVSVAVKMRSEKSLQGNTEFLAEAQHLARIHHRNLVSLIGYCKDKKHLSLVYERMDGGNLQDRLIGQEPLNWLQRLKIALDSAYGLEYLHKSCRPPLIHRDVKTENILLTANLEAKLSDFGLTRAFSSEAMTHIITRPAGTFGFLDPEYCITGHLSEKSDVYSFGVVLLVLITGQPAIITISATENTNIALWARNRLSEGDIDSVTDPAVREDCDINSVWKVAEMALRCTERRALDRPTMGEVVEGIGESLQLEMSSRSMRSSFIRTGSSAFADGDSVGALEAELIGETSAR</sequence>
<keyword evidence="17" id="KW-0675">Receptor</keyword>
<dbReference type="Gene3D" id="3.30.200.20">
    <property type="entry name" value="Phosphorylase Kinase, domain 1"/>
    <property type="match status" value="2"/>
</dbReference>
<keyword evidence="7" id="KW-0808">Transferase</keyword>
<evidence type="ECO:0000256" key="18">
    <source>
        <dbReference type="ARBA" id="ARBA00047899"/>
    </source>
</evidence>